<dbReference type="InterPro" id="IPR026444">
    <property type="entry name" value="Secre_tail"/>
</dbReference>
<dbReference type="NCBIfam" id="TIGR04183">
    <property type="entry name" value="Por_Secre_tail"/>
    <property type="match status" value="1"/>
</dbReference>
<reference evidence="3" key="1">
    <citation type="submission" date="2020-07" db="EMBL/GenBank/DDBJ databases">
        <title>Huge and variable diversity of episymbiotic CPR bacteria and DPANN archaea in groundwater ecosystems.</title>
        <authorList>
            <person name="He C.Y."/>
            <person name="Keren R."/>
            <person name="Whittaker M."/>
            <person name="Farag I.F."/>
            <person name="Doudna J."/>
            <person name="Cate J.H.D."/>
            <person name="Banfield J.F."/>
        </authorList>
    </citation>
    <scope>NUCLEOTIDE SEQUENCE</scope>
    <source>
        <strain evidence="3">NC_groundwater_1520_Pr4_B-0.1um_53_5</strain>
    </source>
</reference>
<feature type="signal peptide" evidence="1">
    <location>
        <begin position="1"/>
        <end position="28"/>
    </location>
</feature>
<dbReference type="Gene3D" id="3.40.30.10">
    <property type="entry name" value="Glutaredoxin"/>
    <property type="match status" value="1"/>
</dbReference>
<organism evidence="3 4">
    <name type="scientific">candidate division TA06 bacterium</name>
    <dbReference type="NCBI Taxonomy" id="2250710"/>
    <lineage>
        <taxon>Bacteria</taxon>
        <taxon>Bacteria division TA06</taxon>
    </lineage>
</organism>
<comment type="caution">
    <text evidence="3">The sequence shown here is derived from an EMBL/GenBank/DDBJ whole genome shotgun (WGS) entry which is preliminary data.</text>
</comment>
<dbReference type="Proteomes" id="UP000736328">
    <property type="component" value="Unassembled WGS sequence"/>
</dbReference>
<dbReference type="Gene3D" id="2.60.40.10">
    <property type="entry name" value="Immunoglobulins"/>
    <property type="match status" value="1"/>
</dbReference>
<keyword evidence="1" id="KW-0732">Signal</keyword>
<evidence type="ECO:0000313" key="4">
    <source>
        <dbReference type="Proteomes" id="UP000736328"/>
    </source>
</evidence>
<dbReference type="Gene3D" id="2.60.40.4070">
    <property type="match status" value="1"/>
</dbReference>
<feature type="domain" description="FlgD/Vpr Ig-like" evidence="2">
    <location>
        <begin position="575"/>
        <end position="632"/>
    </location>
</feature>
<name>A0A933MJH9_UNCT6</name>
<dbReference type="Pfam" id="PF13860">
    <property type="entry name" value="FlgD_ig"/>
    <property type="match status" value="1"/>
</dbReference>
<proteinExistence type="predicted"/>
<dbReference type="InterPro" id="IPR013783">
    <property type="entry name" value="Ig-like_fold"/>
</dbReference>
<evidence type="ECO:0000259" key="2">
    <source>
        <dbReference type="Pfam" id="PF13860"/>
    </source>
</evidence>
<evidence type="ECO:0000313" key="3">
    <source>
        <dbReference type="EMBL" id="MBI4726694.1"/>
    </source>
</evidence>
<accession>A0A933MJH9</accession>
<feature type="chain" id="PRO_5037198171" evidence="1">
    <location>
        <begin position="29"/>
        <end position="644"/>
    </location>
</feature>
<evidence type="ECO:0000256" key="1">
    <source>
        <dbReference type="SAM" id="SignalP"/>
    </source>
</evidence>
<dbReference type="AlphaFoldDB" id="A0A933MJH9"/>
<dbReference type="InterPro" id="IPR025965">
    <property type="entry name" value="FlgD/Vpr_Ig-like"/>
</dbReference>
<sequence length="644" mass="70748">MKNLKTKNLKTIAAVFIVLLTASANLNASQRVVVAEDFTATWCSYCPDAAKALDSLYRVAKDSLVVIAYHPSASDPFQTLPSVDRANYYNLEFYPTVFFSGGYTSSPSTVVGSFGAGTYDTFRVRFDSIKTISSPYEMGLSFISYDDQAKSGNLLIKIRNTSGVTQNGVLQFVALERGIPYAWQTMSEIDFLVRDMIPDANGEAVSIPAGDSIAIVKNFNIGQGWAFGNCMFAAFIQTDDHLIVQAAQSSIGPCLITENNVLSEATGNNNDFYEPGETGTIAVWVKSKWADVQGAKVSITSTDTFINITNGVFNIGTMSEGDTVNNQTTPFEFQVLPNADMPEGHLVTIKISNEVYYPNLNDTVIVYEDSVKFMVGTPVTTYTENFESGLGNWLAGSTVYTAGIDWDTTTAEYHSPNTCITNAKNINYANKQNRWIRMLNPLDLTGYSSAVLTWYEKYDVAAGDFCRPDVATDSAGAVWSTLVTGYNGSAGSWQARKVDITNYCNNKKYFRLRFRLSTDTVNVAKGWSVDDIAIDGYLKTGVEGEPVNNAPPVSIQLFNAYPNPSGKTSAISYQISSTQPVKLNIYDITGRLVKKLADEKQNPGRYQLIWDGTDNQGRRAATGVYFYSLQTAEGRQSKKLILVR</sequence>
<dbReference type="EMBL" id="JACQXR010000073">
    <property type="protein sequence ID" value="MBI4726694.1"/>
    <property type="molecule type" value="Genomic_DNA"/>
</dbReference>
<dbReference type="InterPro" id="IPR036249">
    <property type="entry name" value="Thioredoxin-like_sf"/>
</dbReference>
<gene>
    <name evidence="3" type="ORF">HY768_05650</name>
</gene>
<protein>
    <submittedName>
        <fullName evidence="3">T9SS type A sorting domain-containing protein</fullName>
    </submittedName>
</protein>
<dbReference type="SUPFAM" id="SSF52833">
    <property type="entry name" value="Thioredoxin-like"/>
    <property type="match status" value="1"/>
</dbReference>